<feature type="transmembrane region" description="Helical" evidence="18">
    <location>
        <begin position="313"/>
        <end position="337"/>
    </location>
</feature>
<feature type="transmembrane region" description="Helical" evidence="18">
    <location>
        <begin position="358"/>
        <end position="378"/>
    </location>
</feature>
<evidence type="ECO:0000256" key="3">
    <source>
        <dbReference type="ARBA" id="ARBA00020798"/>
    </source>
</evidence>
<reference evidence="21 22" key="1">
    <citation type="submission" date="2019-09" db="EMBL/GenBank/DDBJ databases">
        <title>Bird 10,000 Genomes (B10K) Project - Family phase.</title>
        <authorList>
            <person name="Zhang G."/>
        </authorList>
    </citation>
    <scope>NUCLEOTIDE SEQUENCE [LARGE SCALE GENOMIC DNA]</scope>
    <source>
        <strain evidence="21">B10K-DU-002-14</strain>
        <tissue evidence="21">Muscle</tissue>
    </source>
</reference>
<dbReference type="AlphaFoldDB" id="A0A7L1HPZ8"/>
<dbReference type="GO" id="GO:0006874">
    <property type="term" value="P:intracellular calcium ion homeostasis"/>
    <property type="evidence" value="ECO:0007669"/>
    <property type="project" value="TreeGrafter"/>
</dbReference>
<feature type="non-terminal residue" evidence="21">
    <location>
        <position position="1"/>
    </location>
</feature>
<comment type="subcellular location">
    <subcellularLocation>
        <location evidence="1">Cell membrane</location>
        <topology evidence="1">Multi-pass membrane protein</topology>
    </subcellularLocation>
</comment>
<dbReference type="InterPro" id="IPR017983">
    <property type="entry name" value="GPCR_2_secretin-like_CS"/>
</dbReference>
<dbReference type="Pfam" id="PF02793">
    <property type="entry name" value="HRM"/>
    <property type="match status" value="1"/>
</dbReference>
<dbReference type="InterPro" id="IPR036445">
    <property type="entry name" value="GPCR_2_extracell_dom_sf"/>
</dbReference>
<evidence type="ECO:0000256" key="12">
    <source>
        <dbReference type="ARBA" id="ARBA00023180"/>
    </source>
</evidence>
<evidence type="ECO:0000256" key="17">
    <source>
        <dbReference type="ARBA" id="ARBA00093493"/>
    </source>
</evidence>
<evidence type="ECO:0000256" key="9">
    <source>
        <dbReference type="ARBA" id="ARBA00023136"/>
    </source>
</evidence>
<dbReference type="Proteomes" id="UP000586634">
    <property type="component" value="Unassembled WGS sequence"/>
</dbReference>
<keyword evidence="4" id="KW-1003">Cell membrane</keyword>
<dbReference type="GO" id="GO:0007166">
    <property type="term" value="P:cell surface receptor signaling pathway"/>
    <property type="evidence" value="ECO:0007669"/>
    <property type="project" value="InterPro"/>
</dbReference>
<organism evidence="21 22">
    <name type="scientific">Nycticryphes semicollaris</name>
    <dbReference type="NCBI Taxonomy" id="227226"/>
    <lineage>
        <taxon>Eukaryota</taxon>
        <taxon>Metazoa</taxon>
        <taxon>Chordata</taxon>
        <taxon>Craniata</taxon>
        <taxon>Vertebrata</taxon>
        <taxon>Euteleostomi</taxon>
        <taxon>Archelosauria</taxon>
        <taxon>Archosauria</taxon>
        <taxon>Dinosauria</taxon>
        <taxon>Saurischia</taxon>
        <taxon>Theropoda</taxon>
        <taxon>Coelurosauria</taxon>
        <taxon>Aves</taxon>
        <taxon>Neognathae</taxon>
        <taxon>Neoaves</taxon>
        <taxon>Charadriiformes</taxon>
        <taxon>Rostratulidae</taxon>
        <taxon>Nycticryphes</taxon>
    </lineage>
</organism>
<evidence type="ECO:0000256" key="15">
    <source>
        <dbReference type="ARBA" id="ARBA00032662"/>
    </source>
</evidence>
<evidence type="ECO:0000256" key="13">
    <source>
        <dbReference type="ARBA" id="ARBA00023224"/>
    </source>
</evidence>
<comment type="subunit">
    <text evidence="17">Homodimer in the absence of bound ligand. Peptide hormone binding leads to dissociation of the homodimer.</text>
</comment>
<keyword evidence="5 18" id="KW-0812">Transmembrane</keyword>
<dbReference type="PRINTS" id="PR00249">
    <property type="entry name" value="GPCRSECRETIN"/>
</dbReference>
<protein>
    <recommendedName>
        <fullName evidence="3">Parathyroid hormone/parathyroid hormone-related peptide receptor</fullName>
    </recommendedName>
    <alternativeName>
        <fullName evidence="14">PTH/PTHrP type I receptor</fullName>
    </alternativeName>
    <alternativeName>
        <fullName evidence="15">Parathyroid hormone 1 receptor</fullName>
    </alternativeName>
</protein>
<comment type="similarity">
    <text evidence="2">Belongs to the G-protein coupled receptor 2 family.</text>
</comment>
<dbReference type="GO" id="GO:0007200">
    <property type="term" value="P:phospholipase C-activating G protein-coupled receptor signaling pathway"/>
    <property type="evidence" value="ECO:0007669"/>
    <property type="project" value="UniProtKB-ARBA"/>
</dbReference>
<evidence type="ECO:0000256" key="5">
    <source>
        <dbReference type="ARBA" id="ARBA00022692"/>
    </source>
</evidence>
<dbReference type="PANTHER" id="PTHR45620">
    <property type="entry name" value="PDF RECEPTOR-LIKE PROTEIN-RELATED"/>
    <property type="match status" value="1"/>
</dbReference>
<keyword evidence="10" id="KW-1015">Disulfide bond</keyword>
<feature type="transmembrane region" description="Helical" evidence="18">
    <location>
        <begin position="398"/>
        <end position="418"/>
    </location>
</feature>
<keyword evidence="12" id="KW-0325">Glycoprotein</keyword>
<dbReference type="GO" id="GO:0005886">
    <property type="term" value="C:plasma membrane"/>
    <property type="evidence" value="ECO:0007669"/>
    <property type="project" value="UniProtKB-SubCell"/>
</dbReference>
<feature type="transmembrane region" description="Helical" evidence="18">
    <location>
        <begin position="272"/>
        <end position="293"/>
    </location>
</feature>
<feature type="non-terminal residue" evidence="21">
    <location>
        <position position="537"/>
    </location>
</feature>
<dbReference type="GO" id="GO:0004991">
    <property type="term" value="F:parathyroid hormone receptor activity"/>
    <property type="evidence" value="ECO:0007669"/>
    <property type="project" value="InterPro"/>
</dbReference>
<dbReference type="CDD" id="cd15984">
    <property type="entry name" value="7tmB1_PTH1R"/>
    <property type="match status" value="1"/>
</dbReference>
<evidence type="ECO:0000256" key="7">
    <source>
        <dbReference type="ARBA" id="ARBA00022989"/>
    </source>
</evidence>
<dbReference type="GO" id="GO:0017046">
    <property type="term" value="F:peptide hormone binding"/>
    <property type="evidence" value="ECO:0007669"/>
    <property type="project" value="TreeGrafter"/>
</dbReference>
<evidence type="ECO:0000256" key="16">
    <source>
        <dbReference type="ARBA" id="ARBA00093433"/>
    </source>
</evidence>
<evidence type="ECO:0000256" key="18">
    <source>
        <dbReference type="SAM" id="Phobius"/>
    </source>
</evidence>
<dbReference type="InterPro" id="IPR050332">
    <property type="entry name" value="GPCR_2"/>
</dbReference>
<dbReference type="SUPFAM" id="SSF111418">
    <property type="entry name" value="Hormone receptor domain"/>
    <property type="match status" value="1"/>
</dbReference>
<dbReference type="Gene3D" id="4.10.1240.10">
    <property type="entry name" value="GPCR, family 2, extracellular hormone receptor domain"/>
    <property type="match status" value="1"/>
</dbReference>
<dbReference type="SUPFAM" id="SSF81321">
    <property type="entry name" value="Family A G protein-coupled receptor-like"/>
    <property type="match status" value="1"/>
</dbReference>
<evidence type="ECO:0000256" key="2">
    <source>
        <dbReference type="ARBA" id="ARBA00005314"/>
    </source>
</evidence>
<evidence type="ECO:0000256" key="11">
    <source>
        <dbReference type="ARBA" id="ARBA00023170"/>
    </source>
</evidence>
<sequence length="537" mass="61380">VDADDVITKEEQIFLLLKAKAKCERHLKAKVPKVHGECFHSNPRLPGWCLLFTFVFSSTDGFCLPEWDGIVCWPEGVPGKVVAMPCPEYIYDFNHKGHAYRRCDLNGSWELVPGNNRTWANYSECAKFLTNETREREVFDRLYLIYTVGYSISLGSLTVAVLILGYFRRLHCTRNYIHMHLFVSFMLRAMSIFVKDAVLYSGSALEEMERISEEDLKSITEAPPADKSQFVGCKVAVTFFLYFLATNYYWILVEGLYLHSLIFMAFFSEKKYLWGFTLFGWGLPAVFVTAWASVRATLADTECWDLSAGNLKWIFQVPILASIVVNFILFINIIRVLATKLRETNAGRCDSRQQYRKLLKSTLVLMPLFGVHYIVFMAMPYTDVSGILWQVQMHYEMLFNSFQGFFVAIIYCFCNGEVQAEIKKSWSRWTLALDFKRKARSGSTTYSYGPMVSHTSITNVATRGALALHLNTRLIPGTLNGHRNLPGYVKNGSISENSMPSSGPEQYNKEEEYLNGSGLYDGDRPTVLVEEERETVM</sequence>
<dbReference type="PANTHER" id="PTHR45620:SF27">
    <property type="entry name" value="PARATHYROID HORMONE_PARATHYROID HORMONE-RELATED PEPTIDE RECEPTOR"/>
    <property type="match status" value="1"/>
</dbReference>
<dbReference type="OrthoDB" id="6160250at2759"/>
<gene>
    <name evidence="21" type="primary">Pth1r_0</name>
    <name evidence="21" type="ORF">NYCSEM_R02952</name>
</gene>
<evidence type="ECO:0000256" key="14">
    <source>
        <dbReference type="ARBA" id="ARBA00030334"/>
    </source>
</evidence>
<evidence type="ECO:0000256" key="4">
    <source>
        <dbReference type="ARBA" id="ARBA00022475"/>
    </source>
</evidence>
<name>A0A7L1HPZ8_9CHAR</name>
<comment type="function">
    <text evidence="16">G-protein-coupled receptor for parathyroid hormone (PTH) and for parathyroid hormone-related peptide (PTHLH). Ligand binding causes a conformation change that triggers signaling via guanine nucleotide-binding proteins (G proteins) and modulates the activity of downstream effectors, such as adenylate cyclase (cAMP). PTH1R is coupled to G(s) G alpha proteins and mediates activation of adenylate cyclase activity. PTHLH dissociates from PTH1R more rapidly than PTH; as consequence, the cAMP response induced by PTHLH decays faster than the response induced by PTH.</text>
</comment>
<dbReference type="GO" id="GO:0007189">
    <property type="term" value="P:adenylate cyclase-activating G protein-coupled receptor signaling pathway"/>
    <property type="evidence" value="ECO:0007669"/>
    <property type="project" value="TreeGrafter"/>
</dbReference>
<dbReference type="GO" id="GO:0008528">
    <property type="term" value="F:G protein-coupled peptide receptor activity"/>
    <property type="evidence" value="ECO:0007669"/>
    <property type="project" value="TreeGrafter"/>
</dbReference>
<dbReference type="InterPro" id="IPR000832">
    <property type="entry name" value="GPCR_2_secretin-like"/>
</dbReference>
<accession>A0A7L1HPZ8</accession>
<dbReference type="Pfam" id="PF00002">
    <property type="entry name" value="7tm_2"/>
    <property type="match status" value="1"/>
</dbReference>
<feature type="transmembrane region" description="Helical" evidence="18">
    <location>
        <begin position="248"/>
        <end position="267"/>
    </location>
</feature>
<feature type="transmembrane region" description="Helical" evidence="18">
    <location>
        <begin position="179"/>
        <end position="200"/>
    </location>
</feature>
<dbReference type="PROSITE" id="PS00650">
    <property type="entry name" value="G_PROTEIN_RECEP_F2_2"/>
    <property type="match status" value="1"/>
</dbReference>
<comment type="caution">
    <text evidence="21">The sequence shown here is derived from an EMBL/GenBank/DDBJ whole genome shotgun (WGS) entry which is preliminary data.</text>
</comment>
<dbReference type="InterPro" id="IPR002170">
    <property type="entry name" value="GPCR_2_parathyroid_rcpt"/>
</dbReference>
<keyword evidence="6" id="KW-0732">Signal</keyword>
<dbReference type="PRINTS" id="PR00393">
    <property type="entry name" value="PTRHORMONER"/>
</dbReference>
<dbReference type="InterPro" id="IPR017981">
    <property type="entry name" value="GPCR_2-like_7TM"/>
</dbReference>
<dbReference type="PROSITE" id="PS50261">
    <property type="entry name" value="G_PROTEIN_RECEP_F2_4"/>
    <property type="match status" value="1"/>
</dbReference>
<dbReference type="PROSITE" id="PS50227">
    <property type="entry name" value="G_PROTEIN_RECEP_F2_3"/>
    <property type="match status" value="1"/>
</dbReference>
<feature type="transmembrane region" description="Helical" evidence="18">
    <location>
        <begin position="143"/>
        <end position="167"/>
    </location>
</feature>
<keyword evidence="11" id="KW-0675">Receptor</keyword>
<feature type="domain" description="G-protein coupled receptors family 2 profile 1" evidence="19">
    <location>
        <begin position="37"/>
        <end position="129"/>
    </location>
</feature>
<dbReference type="PROSITE" id="PS00649">
    <property type="entry name" value="G_PROTEIN_RECEP_F2_1"/>
    <property type="match status" value="1"/>
</dbReference>
<evidence type="ECO:0000256" key="10">
    <source>
        <dbReference type="ARBA" id="ARBA00023157"/>
    </source>
</evidence>
<proteinExistence type="inferred from homology"/>
<evidence type="ECO:0000259" key="19">
    <source>
        <dbReference type="PROSITE" id="PS50227"/>
    </source>
</evidence>
<evidence type="ECO:0000256" key="6">
    <source>
        <dbReference type="ARBA" id="ARBA00022729"/>
    </source>
</evidence>
<keyword evidence="7 18" id="KW-1133">Transmembrane helix</keyword>
<evidence type="ECO:0000313" key="21">
    <source>
        <dbReference type="EMBL" id="NXN28224.1"/>
    </source>
</evidence>
<dbReference type="InterPro" id="IPR001879">
    <property type="entry name" value="GPCR_2_extracellular_dom"/>
</dbReference>
<dbReference type="Gene3D" id="1.20.1070.10">
    <property type="entry name" value="Rhodopsin 7-helix transmembrane proteins"/>
    <property type="match status" value="1"/>
</dbReference>
<keyword evidence="9 18" id="KW-0472">Membrane</keyword>
<evidence type="ECO:0000313" key="22">
    <source>
        <dbReference type="Proteomes" id="UP000586634"/>
    </source>
</evidence>
<evidence type="ECO:0000259" key="20">
    <source>
        <dbReference type="PROSITE" id="PS50261"/>
    </source>
</evidence>
<evidence type="ECO:0000256" key="8">
    <source>
        <dbReference type="ARBA" id="ARBA00023040"/>
    </source>
</evidence>
<feature type="domain" description="G-protein coupled receptors family 2 profile 2" evidence="20">
    <location>
        <begin position="142"/>
        <end position="415"/>
    </location>
</feature>
<dbReference type="EMBL" id="VXBJ01004320">
    <property type="protein sequence ID" value="NXN28224.1"/>
    <property type="molecule type" value="Genomic_DNA"/>
</dbReference>
<dbReference type="FunFam" id="1.20.1070.10:FF:000070">
    <property type="entry name" value="Parathyroid hormone/parathyroid hormone-related peptide receptor"/>
    <property type="match status" value="1"/>
</dbReference>
<dbReference type="SMART" id="SM00008">
    <property type="entry name" value="HormR"/>
    <property type="match status" value="1"/>
</dbReference>
<keyword evidence="8" id="KW-0297">G-protein coupled receptor</keyword>
<keyword evidence="22" id="KW-1185">Reference proteome</keyword>
<keyword evidence="13" id="KW-0807">Transducer</keyword>
<evidence type="ECO:0000256" key="1">
    <source>
        <dbReference type="ARBA" id="ARBA00004651"/>
    </source>
</evidence>